<dbReference type="NCBIfam" id="TIGR01424">
    <property type="entry name" value="gluta_reduc_2"/>
    <property type="match status" value="1"/>
</dbReference>
<evidence type="ECO:0000256" key="2">
    <source>
        <dbReference type="ARBA" id="ARBA00007532"/>
    </source>
</evidence>
<keyword evidence="7 11" id="KW-0560">Oxidoreductase</keyword>
<keyword evidence="5 11" id="KW-0274">FAD</keyword>
<dbReference type="GO" id="GO:0006749">
    <property type="term" value="P:glutathione metabolic process"/>
    <property type="evidence" value="ECO:0007669"/>
    <property type="project" value="InterPro"/>
</dbReference>
<evidence type="ECO:0000313" key="16">
    <source>
        <dbReference type="EMBL" id="JAT43603.1"/>
    </source>
</evidence>
<evidence type="ECO:0000259" key="15">
    <source>
        <dbReference type="Pfam" id="PF07992"/>
    </source>
</evidence>
<evidence type="ECO:0000256" key="4">
    <source>
        <dbReference type="ARBA" id="ARBA00022630"/>
    </source>
</evidence>
<keyword evidence="8" id="KW-1015">Disulfide bond</keyword>
<dbReference type="Pfam" id="PF02852">
    <property type="entry name" value="Pyr_redox_dim"/>
    <property type="match status" value="1"/>
</dbReference>
<dbReference type="NCBIfam" id="NF004776">
    <property type="entry name" value="PRK06116.1"/>
    <property type="match status" value="1"/>
</dbReference>
<evidence type="ECO:0000256" key="10">
    <source>
        <dbReference type="ARBA" id="ARBA00049142"/>
    </source>
</evidence>
<evidence type="ECO:0000256" key="5">
    <source>
        <dbReference type="ARBA" id="ARBA00022827"/>
    </source>
</evidence>
<comment type="catalytic activity">
    <reaction evidence="10 12">
        <text>2 glutathione + NADP(+) = glutathione disulfide + NADPH + H(+)</text>
        <dbReference type="Rhea" id="RHEA:11740"/>
        <dbReference type="ChEBI" id="CHEBI:15378"/>
        <dbReference type="ChEBI" id="CHEBI:57783"/>
        <dbReference type="ChEBI" id="CHEBI:57925"/>
        <dbReference type="ChEBI" id="CHEBI:58297"/>
        <dbReference type="ChEBI" id="CHEBI:58349"/>
        <dbReference type="EC" id="1.8.1.7"/>
    </reaction>
</comment>
<dbReference type="Gene3D" id="3.30.390.30">
    <property type="match status" value="1"/>
</dbReference>
<dbReference type="EMBL" id="GDJX01024333">
    <property type="protein sequence ID" value="JAT43603.1"/>
    <property type="molecule type" value="Transcribed_RNA"/>
</dbReference>
<accession>A0A1D1XMK5</accession>
<dbReference type="GO" id="GO:0050661">
    <property type="term" value="F:NADP binding"/>
    <property type="evidence" value="ECO:0007669"/>
    <property type="project" value="InterPro"/>
</dbReference>
<dbReference type="Gene3D" id="3.50.50.60">
    <property type="entry name" value="FAD/NAD(P)-binding domain"/>
    <property type="match status" value="2"/>
</dbReference>
<dbReference type="GO" id="GO:0034599">
    <property type="term" value="P:cellular response to oxidative stress"/>
    <property type="evidence" value="ECO:0007669"/>
    <property type="project" value="TreeGrafter"/>
</dbReference>
<dbReference type="SUPFAM" id="SSF51905">
    <property type="entry name" value="FAD/NAD(P)-binding domain"/>
    <property type="match status" value="1"/>
</dbReference>
<sequence length="569" mass="61655">MASTLGGSPTKLPLSSYTVLHSLSLRIPIPLSLLHRPFSSSSTSPSWGTHIFPAGSCQPLFPSPRRHRSFPVRSGHDNGARDATSQPYDFDLFTVGAGSGGVRASRFAANYGASVAICELPFSTISSETTGGVGGTCVLRGCVPKKLLVYSSKYSHDFEESRGFGWNYDTEPKHDWSTLMANKNAELHRLTGIYKNILKNAGVKLIEGRGKILDPHTIDVDGKVYSARHILISVGGRPFIPDIPGKEYAIDSDAALDLPSKPEKIAIVGGGYIALEFAGIFNGLKSDVHVFIRQKKVLRGFDEEIRDFVAEQMSLRGIEFHNEELPQAISKSADGSLSLKTNKGTIDGFSHVMFATGRRPCTKNLGLEEVGVKLSKNGAIEVDEYSRTSVDSIWAVGDVTDRLNLTPVALMEGGALAKTVFGNEPMKPDYRAVPSAVFSQPPIGQVGLTEEQAIQEYEDVDVFTANFRPLKATLSGLPDRVFMKIIVCADTERVLGVHMCGEDAPEIIQGIAIAVKSGLTKADFDATVGIHPTSAEEFVTMRSPTRKIRRPHPPLEDKSDTEVESPANV</sequence>
<comment type="function">
    <text evidence="12">Catalyzes the reduction of glutathione disulfide (GSSG) to reduced glutathione (GSH).</text>
</comment>
<evidence type="ECO:0000256" key="12">
    <source>
        <dbReference type="RuleBase" id="RU365040"/>
    </source>
</evidence>
<dbReference type="InterPro" id="IPR016156">
    <property type="entry name" value="FAD/NAD-linked_Rdtase_dimer_sf"/>
</dbReference>
<dbReference type="InterPro" id="IPR012999">
    <property type="entry name" value="Pyr_OxRdtase_I_AS"/>
</dbReference>
<keyword evidence="4 11" id="KW-0285">Flavoprotein</keyword>
<keyword evidence="6 12" id="KW-0521">NADP</keyword>
<dbReference type="PROSITE" id="PS00076">
    <property type="entry name" value="PYRIDINE_REDOX_1"/>
    <property type="match status" value="1"/>
</dbReference>
<dbReference type="AlphaFoldDB" id="A0A1D1XMK5"/>
<organism evidence="16">
    <name type="scientific">Anthurium amnicola</name>
    <dbReference type="NCBI Taxonomy" id="1678845"/>
    <lineage>
        <taxon>Eukaryota</taxon>
        <taxon>Viridiplantae</taxon>
        <taxon>Streptophyta</taxon>
        <taxon>Embryophyta</taxon>
        <taxon>Tracheophyta</taxon>
        <taxon>Spermatophyta</taxon>
        <taxon>Magnoliopsida</taxon>
        <taxon>Liliopsida</taxon>
        <taxon>Araceae</taxon>
        <taxon>Pothoideae</taxon>
        <taxon>Potheae</taxon>
        <taxon>Anthurium</taxon>
    </lineage>
</organism>
<gene>
    <name evidence="16" type="primary">GOR_1</name>
    <name evidence="16" type="ORF">g.46542</name>
</gene>
<dbReference type="EC" id="1.8.1.7" evidence="12"/>
<dbReference type="PANTHER" id="PTHR42737">
    <property type="entry name" value="GLUTATHIONE REDUCTASE"/>
    <property type="match status" value="1"/>
</dbReference>
<protein>
    <recommendedName>
        <fullName evidence="12">Glutathione reductase</fullName>
        <shortName evidence="12">GRase</shortName>
        <ecNumber evidence="12">1.8.1.7</ecNumber>
    </recommendedName>
</protein>
<comment type="subunit">
    <text evidence="3">Homodimer.</text>
</comment>
<dbReference type="InterPro" id="IPR046952">
    <property type="entry name" value="GSHR/TRXR-like"/>
</dbReference>
<evidence type="ECO:0000259" key="14">
    <source>
        <dbReference type="Pfam" id="PF02852"/>
    </source>
</evidence>
<feature type="domain" description="FAD/NAD(P)-binding" evidence="15">
    <location>
        <begin position="91"/>
        <end position="413"/>
    </location>
</feature>
<dbReference type="GO" id="GO:0005829">
    <property type="term" value="C:cytosol"/>
    <property type="evidence" value="ECO:0007669"/>
    <property type="project" value="TreeGrafter"/>
</dbReference>
<dbReference type="PRINTS" id="PR00411">
    <property type="entry name" value="PNDRDTASEI"/>
</dbReference>
<dbReference type="GO" id="GO:0045454">
    <property type="term" value="P:cell redox homeostasis"/>
    <property type="evidence" value="ECO:0007669"/>
    <property type="project" value="InterPro"/>
</dbReference>
<evidence type="ECO:0000256" key="13">
    <source>
        <dbReference type="SAM" id="MobiDB-lite"/>
    </source>
</evidence>
<name>A0A1D1XMK5_9ARAE</name>
<reference evidence="16" key="1">
    <citation type="submission" date="2015-07" db="EMBL/GenBank/DDBJ databases">
        <title>Transcriptome Assembly of Anthurium amnicola.</title>
        <authorList>
            <person name="Suzuki J."/>
        </authorList>
    </citation>
    <scope>NUCLEOTIDE SEQUENCE</scope>
</reference>
<dbReference type="PRINTS" id="PR00368">
    <property type="entry name" value="FADPNR"/>
</dbReference>
<comment type="similarity">
    <text evidence="2 11">Belongs to the class-I pyridine nucleotide-disulfide oxidoreductase family.</text>
</comment>
<dbReference type="InterPro" id="IPR006324">
    <property type="entry name" value="GSHR"/>
</dbReference>
<dbReference type="InterPro" id="IPR036188">
    <property type="entry name" value="FAD/NAD-bd_sf"/>
</dbReference>
<feature type="region of interest" description="Disordered" evidence="13">
    <location>
        <begin position="540"/>
        <end position="569"/>
    </location>
</feature>
<dbReference type="GO" id="GO:0050660">
    <property type="term" value="F:flavin adenine dinucleotide binding"/>
    <property type="evidence" value="ECO:0007669"/>
    <property type="project" value="InterPro"/>
</dbReference>
<evidence type="ECO:0000256" key="8">
    <source>
        <dbReference type="ARBA" id="ARBA00023157"/>
    </source>
</evidence>
<dbReference type="GO" id="GO:0005739">
    <property type="term" value="C:mitochondrion"/>
    <property type="evidence" value="ECO:0007669"/>
    <property type="project" value="TreeGrafter"/>
</dbReference>
<dbReference type="Pfam" id="PF07992">
    <property type="entry name" value="Pyr_redox_2"/>
    <property type="match status" value="1"/>
</dbReference>
<dbReference type="FunFam" id="3.50.50.60:FF:000051">
    <property type="entry name" value="Glutathione reductase"/>
    <property type="match status" value="1"/>
</dbReference>
<feature type="domain" description="Pyridine nucleotide-disulphide oxidoreductase dimerisation" evidence="14">
    <location>
        <begin position="433"/>
        <end position="541"/>
    </location>
</feature>
<evidence type="ECO:0000256" key="9">
    <source>
        <dbReference type="ARBA" id="ARBA00023284"/>
    </source>
</evidence>
<evidence type="ECO:0000256" key="6">
    <source>
        <dbReference type="ARBA" id="ARBA00022857"/>
    </source>
</evidence>
<dbReference type="InterPro" id="IPR023753">
    <property type="entry name" value="FAD/NAD-binding_dom"/>
</dbReference>
<evidence type="ECO:0000256" key="11">
    <source>
        <dbReference type="RuleBase" id="RU003691"/>
    </source>
</evidence>
<dbReference type="PANTHER" id="PTHR42737:SF9">
    <property type="entry name" value="GLUTATHIONE REDUCTASE"/>
    <property type="match status" value="1"/>
</dbReference>
<dbReference type="FunFam" id="3.30.390.30:FF:000008">
    <property type="entry name" value="Glutathione reductase"/>
    <property type="match status" value="1"/>
</dbReference>
<proteinExistence type="inferred from homology"/>
<evidence type="ECO:0000256" key="7">
    <source>
        <dbReference type="ARBA" id="ARBA00023002"/>
    </source>
</evidence>
<evidence type="ECO:0000256" key="3">
    <source>
        <dbReference type="ARBA" id="ARBA00011738"/>
    </source>
</evidence>
<evidence type="ECO:0000256" key="1">
    <source>
        <dbReference type="ARBA" id="ARBA00001974"/>
    </source>
</evidence>
<comment type="cofactor">
    <cofactor evidence="1 12">
        <name>FAD</name>
        <dbReference type="ChEBI" id="CHEBI:57692"/>
    </cofactor>
</comment>
<dbReference type="InterPro" id="IPR004099">
    <property type="entry name" value="Pyr_nucl-diS_OxRdtase_dimer"/>
</dbReference>
<dbReference type="SUPFAM" id="SSF55424">
    <property type="entry name" value="FAD/NAD-linked reductases, dimerisation (C-terminal) domain"/>
    <property type="match status" value="1"/>
</dbReference>
<dbReference type="GO" id="GO:0004362">
    <property type="term" value="F:glutathione-disulfide reductase (NADPH) activity"/>
    <property type="evidence" value="ECO:0007669"/>
    <property type="project" value="UniProtKB-EC"/>
</dbReference>
<keyword evidence="9 11" id="KW-0676">Redox-active center</keyword>